<evidence type="ECO:0000313" key="3">
    <source>
        <dbReference type="Proteomes" id="UP000318288"/>
    </source>
</evidence>
<dbReference type="Proteomes" id="UP000318288">
    <property type="component" value="Unassembled WGS sequence"/>
</dbReference>
<feature type="transmembrane region" description="Helical" evidence="1">
    <location>
        <begin position="78"/>
        <end position="97"/>
    </location>
</feature>
<feature type="transmembrane region" description="Helical" evidence="1">
    <location>
        <begin position="6"/>
        <end position="28"/>
    </location>
</feature>
<name>A0A5C6E833_9BACT</name>
<protein>
    <submittedName>
        <fullName evidence="2">Uncharacterized protein</fullName>
    </submittedName>
</protein>
<keyword evidence="3" id="KW-1185">Reference proteome</keyword>
<reference evidence="2 3" key="1">
    <citation type="submission" date="2019-02" db="EMBL/GenBank/DDBJ databases">
        <title>Deep-cultivation of Planctomycetes and their phenomic and genomic characterization uncovers novel biology.</title>
        <authorList>
            <person name="Wiegand S."/>
            <person name="Jogler M."/>
            <person name="Boedeker C."/>
            <person name="Pinto D."/>
            <person name="Vollmers J."/>
            <person name="Rivas-Marin E."/>
            <person name="Kohn T."/>
            <person name="Peeters S.H."/>
            <person name="Heuer A."/>
            <person name="Rast P."/>
            <person name="Oberbeckmann S."/>
            <person name="Bunk B."/>
            <person name="Jeske O."/>
            <person name="Meyerdierks A."/>
            <person name="Storesund J.E."/>
            <person name="Kallscheuer N."/>
            <person name="Luecker S."/>
            <person name="Lage O.M."/>
            <person name="Pohl T."/>
            <person name="Merkel B.J."/>
            <person name="Hornburger P."/>
            <person name="Mueller R.-W."/>
            <person name="Bruemmer F."/>
            <person name="Labrenz M."/>
            <person name="Spormann A.M."/>
            <person name="Op Den Camp H."/>
            <person name="Overmann J."/>
            <person name="Amann R."/>
            <person name="Jetten M.S.M."/>
            <person name="Mascher T."/>
            <person name="Medema M.H."/>
            <person name="Devos D.P."/>
            <person name="Kaster A.-K."/>
            <person name="Ovreas L."/>
            <person name="Rohde M."/>
            <person name="Galperin M.Y."/>
            <person name="Jogler C."/>
        </authorList>
    </citation>
    <scope>NUCLEOTIDE SEQUENCE [LARGE SCALE GENOMIC DNA]</scope>
    <source>
        <strain evidence="2 3">Poly51</strain>
    </source>
</reference>
<keyword evidence="1" id="KW-0812">Transmembrane</keyword>
<proteinExistence type="predicted"/>
<sequence>MIYRVYPVVLGGSTALLTLVGFVATYALTSSRWPLVFVPFAAVFAGFVIVSAMCSRFPRIRFVNDAEIDGLGYVHQPLDAILPVFLFGISTALLILIRG</sequence>
<comment type="caution">
    <text evidence="2">The sequence shown here is derived from an EMBL/GenBank/DDBJ whole genome shotgun (WGS) entry which is preliminary data.</text>
</comment>
<keyword evidence="1" id="KW-0472">Membrane</keyword>
<dbReference type="AlphaFoldDB" id="A0A5C6E833"/>
<evidence type="ECO:0000313" key="2">
    <source>
        <dbReference type="EMBL" id="TWU43626.1"/>
    </source>
</evidence>
<gene>
    <name evidence="2" type="ORF">Poly51_62810</name>
</gene>
<dbReference type="EMBL" id="SJPW01000017">
    <property type="protein sequence ID" value="TWU43626.1"/>
    <property type="molecule type" value="Genomic_DNA"/>
</dbReference>
<evidence type="ECO:0000256" key="1">
    <source>
        <dbReference type="SAM" id="Phobius"/>
    </source>
</evidence>
<accession>A0A5C6E833</accession>
<feature type="transmembrane region" description="Helical" evidence="1">
    <location>
        <begin position="35"/>
        <end position="58"/>
    </location>
</feature>
<organism evidence="2 3">
    <name type="scientific">Rubripirellula tenax</name>
    <dbReference type="NCBI Taxonomy" id="2528015"/>
    <lineage>
        <taxon>Bacteria</taxon>
        <taxon>Pseudomonadati</taxon>
        <taxon>Planctomycetota</taxon>
        <taxon>Planctomycetia</taxon>
        <taxon>Pirellulales</taxon>
        <taxon>Pirellulaceae</taxon>
        <taxon>Rubripirellula</taxon>
    </lineage>
</organism>
<keyword evidence="1" id="KW-1133">Transmembrane helix</keyword>